<evidence type="ECO:0000313" key="2">
    <source>
        <dbReference type="Proteomes" id="UP001153678"/>
    </source>
</evidence>
<comment type="caution">
    <text evidence="1">The sequence shown here is derived from an EMBL/GenBank/DDBJ whole genome shotgun (WGS) entry which is preliminary data.</text>
</comment>
<feature type="non-terminal residue" evidence="1">
    <location>
        <position position="1"/>
    </location>
</feature>
<keyword evidence="2" id="KW-1185">Reference proteome</keyword>
<name>A0A9W4SEE2_9GLOM</name>
<gene>
    <name evidence="1" type="ORF">FWILDA_LOCUS2530</name>
</gene>
<evidence type="ECO:0000313" key="1">
    <source>
        <dbReference type="EMBL" id="CAI2166353.1"/>
    </source>
</evidence>
<reference evidence="1" key="1">
    <citation type="submission" date="2022-08" db="EMBL/GenBank/DDBJ databases">
        <authorList>
            <person name="Kallberg Y."/>
            <person name="Tangrot J."/>
            <person name="Rosling A."/>
        </authorList>
    </citation>
    <scope>NUCLEOTIDE SEQUENCE</scope>
    <source>
        <strain evidence="1">Wild A</strain>
    </source>
</reference>
<proteinExistence type="predicted"/>
<sequence>MDVIKQTRQRFMVSGAGCGKSRNATEIPKILRKIFVSDPELGPYTPLLHMLINDMSGNSIALEALELALKEVVDFENISFVSIAEV</sequence>
<dbReference type="EMBL" id="CAMKVN010000297">
    <property type="protein sequence ID" value="CAI2166353.1"/>
    <property type="molecule type" value="Genomic_DNA"/>
</dbReference>
<dbReference type="Proteomes" id="UP001153678">
    <property type="component" value="Unassembled WGS sequence"/>
</dbReference>
<dbReference type="AlphaFoldDB" id="A0A9W4SEE2"/>
<protein>
    <submittedName>
        <fullName evidence="1">3761_t:CDS:1</fullName>
    </submittedName>
</protein>
<accession>A0A9W4SEE2</accession>
<organism evidence="1 2">
    <name type="scientific">Funneliformis geosporum</name>
    <dbReference type="NCBI Taxonomy" id="1117311"/>
    <lineage>
        <taxon>Eukaryota</taxon>
        <taxon>Fungi</taxon>
        <taxon>Fungi incertae sedis</taxon>
        <taxon>Mucoromycota</taxon>
        <taxon>Glomeromycotina</taxon>
        <taxon>Glomeromycetes</taxon>
        <taxon>Glomerales</taxon>
        <taxon>Glomeraceae</taxon>
        <taxon>Funneliformis</taxon>
    </lineage>
</organism>
<dbReference type="OrthoDB" id="10558368at2759"/>